<evidence type="ECO:0000256" key="9">
    <source>
        <dbReference type="SAM" id="MobiDB-lite"/>
    </source>
</evidence>
<keyword evidence="5" id="KW-0238">DNA-binding</keyword>
<keyword evidence="2" id="KW-0863">Zinc-finger</keyword>
<evidence type="ECO:0000256" key="6">
    <source>
        <dbReference type="ARBA" id="ARBA00023163"/>
    </source>
</evidence>
<keyword evidence="3" id="KW-0862">Zinc</keyword>
<dbReference type="PANTHER" id="PTHR24082">
    <property type="entry name" value="NUCLEAR HORMONE RECEPTOR"/>
    <property type="match status" value="1"/>
</dbReference>
<feature type="region of interest" description="Disordered" evidence="9">
    <location>
        <begin position="214"/>
        <end position="236"/>
    </location>
</feature>
<sequence length="642" mass="75371">MELSKICGVCGDKALGYNFNALTCESCKAFFRRNALRTKKFHCISGTNDCQLDPKTRKYCRKCRLDKCFAIGMLKEWILTDEEKQLKRRKHRHIEMVDADSSTAHNLQQQQRPIIQSSMINDQSNTINSNNNMNCSTVLDNNNNNQNQNRNKINQGKNNIIIMPILTSSSTMWINNMNNKQEQHPEQQTTTNDDLIKSIDQKRLMEYINERLDLSTSSSNSTMNNGDSDGNQSKDHNNIIFLNENDLIKNKTSDTFTESPSPLFSGNIFDCQQQQQQQPQPQQQQEQQQSSTKFDNLTINDDSTTFMDFQWLPSESLVRNIDTCIHNNYHHRQQSSQQMTTTTTATTLPSYDNENENNSMLPENVIKNQIKYNKWNVSTKVYADVLRMEQIFDGIYDQNPKRLDKMELGRLEELKQIFASLNEMNQRSLNSERKIVNNMEEGFQCLEFAIKQLILHIKNVRAFKNLCLEDQEILLKNSVSKSRCLLNMIRCYNPEQDTVAIPYSKNGTILIFEQDYLRQLHGDLQYEKCRSFCQSFRDDWKNDDMIVNLLIIILVFFPNRNGLLHREYITLEYYTYCHLLQRYLEVKYQSICEARSIYINLLSRLEEISYFNEELMEMILMKFDPQYIGPLTKELFELEKKT</sequence>
<evidence type="ECO:0000259" key="10">
    <source>
        <dbReference type="PROSITE" id="PS51030"/>
    </source>
</evidence>
<dbReference type="PANTHER" id="PTHR24082:SF283">
    <property type="entry name" value="NUCLEAR HORMONE RECEPTOR HR96"/>
    <property type="match status" value="1"/>
</dbReference>
<dbReference type="PROSITE" id="PS00031">
    <property type="entry name" value="NUCLEAR_REC_DBD_1"/>
    <property type="match status" value="1"/>
</dbReference>
<dbReference type="GO" id="GO:0004879">
    <property type="term" value="F:nuclear receptor activity"/>
    <property type="evidence" value="ECO:0007669"/>
    <property type="project" value="TreeGrafter"/>
</dbReference>
<evidence type="ECO:0000313" key="12">
    <source>
        <dbReference type="EMBL" id="KAH7643403.1"/>
    </source>
</evidence>
<keyword evidence="4" id="KW-0805">Transcription regulation</keyword>
<comment type="caution">
    <text evidence="12">The sequence shown here is derived from an EMBL/GenBank/DDBJ whole genome shotgun (WGS) entry which is preliminary data.</text>
</comment>
<dbReference type="Gene3D" id="3.30.50.10">
    <property type="entry name" value="Erythroid Transcription Factor GATA-1, subunit A"/>
    <property type="match status" value="1"/>
</dbReference>
<dbReference type="PROSITE" id="PS51030">
    <property type="entry name" value="NUCLEAR_REC_DBD_2"/>
    <property type="match status" value="1"/>
</dbReference>
<dbReference type="InterPro" id="IPR013088">
    <property type="entry name" value="Znf_NHR/GATA"/>
</dbReference>
<keyword evidence="1" id="KW-0479">Metal-binding</keyword>
<evidence type="ECO:0000256" key="8">
    <source>
        <dbReference type="ARBA" id="ARBA00023242"/>
    </source>
</evidence>
<evidence type="ECO:0000256" key="2">
    <source>
        <dbReference type="ARBA" id="ARBA00022771"/>
    </source>
</evidence>
<feature type="domain" description="Nuclear receptor" evidence="10">
    <location>
        <begin position="4"/>
        <end position="80"/>
    </location>
</feature>
<evidence type="ECO:0000256" key="7">
    <source>
        <dbReference type="ARBA" id="ARBA00023170"/>
    </source>
</evidence>
<dbReference type="SMART" id="SM00430">
    <property type="entry name" value="HOLI"/>
    <property type="match status" value="1"/>
</dbReference>
<dbReference type="Gene3D" id="1.10.565.10">
    <property type="entry name" value="Retinoid X Receptor"/>
    <property type="match status" value="1"/>
</dbReference>
<dbReference type="InterPro" id="IPR001628">
    <property type="entry name" value="Znf_hrmn_rcpt"/>
</dbReference>
<dbReference type="EMBL" id="SDOV01000003">
    <property type="protein sequence ID" value="KAH7643403.1"/>
    <property type="molecule type" value="Genomic_DNA"/>
</dbReference>
<evidence type="ECO:0000256" key="5">
    <source>
        <dbReference type="ARBA" id="ARBA00023125"/>
    </source>
</evidence>
<dbReference type="GO" id="GO:0045944">
    <property type="term" value="P:positive regulation of transcription by RNA polymerase II"/>
    <property type="evidence" value="ECO:0007669"/>
    <property type="project" value="TreeGrafter"/>
</dbReference>
<keyword evidence="7" id="KW-0675">Receptor</keyword>
<feature type="region of interest" description="Disordered" evidence="9">
    <location>
        <begin position="272"/>
        <end position="292"/>
    </location>
</feature>
<feature type="compositionally biased region" description="Low complexity" evidence="9">
    <location>
        <begin position="215"/>
        <end position="231"/>
    </location>
</feature>
<dbReference type="SUPFAM" id="SSF48508">
    <property type="entry name" value="Nuclear receptor ligand-binding domain"/>
    <property type="match status" value="1"/>
</dbReference>
<evidence type="ECO:0000256" key="1">
    <source>
        <dbReference type="ARBA" id="ARBA00022723"/>
    </source>
</evidence>
<accession>A0A9D4SJ11</accession>
<dbReference type="PROSITE" id="PS51843">
    <property type="entry name" value="NR_LBD"/>
    <property type="match status" value="1"/>
</dbReference>
<dbReference type="AlphaFoldDB" id="A0A9D4SJ11"/>
<dbReference type="GO" id="GO:0000122">
    <property type="term" value="P:negative regulation of transcription by RNA polymerase II"/>
    <property type="evidence" value="ECO:0007669"/>
    <property type="project" value="TreeGrafter"/>
</dbReference>
<evidence type="ECO:0000259" key="11">
    <source>
        <dbReference type="PROSITE" id="PS51843"/>
    </source>
</evidence>
<keyword evidence="8" id="KW-0539">Nucleus</keyword>
<protein>
    <recommendedName>
        <fullName evidence="13">Nuclear hormone receptor HR96-like</fullName>
    </recommendedName>
</protein>
<reference evidence="12" key="1">
    <citation type="submission" date="2020-06" db="EMBL/GenBank/DDBJ databases">
        <authorList>
            <person name="Ji K."/>
            <person name="Li J."/>
        </authorList>
    </citation>
    <scope>NUCLEOTIDE SEQUENCE</scope>
    <source>
        <strain evidence="12">JKM2019</strain>
        <tissue evidence="12">Whole body</tissue>
    </source>
</reference>
<evidence type="ECO:0000256" key="4">
    <source>
        <dbReference type="ARBA" id="ARBA00023015"/>
    </source>
</evidence>
<dbReference type="Pfam" id="PF00105">
    <property type="entry name" value="zf-C4"/>
    <property type="match status" value="1"/>
</dbReference>
<dbReference type="InterPro" id="IPR000536">
    <property type="entry name" value="Nucl_hrmn_rcpt_lig-bd"/>
</dbReference>
<reference evidence="12" key="2">
    <citation type="journal article" date="2021" name="World Allergy Organ. J.">
        <title>Chromosome-level assembly of Dermatophagoides farinae genome and transcriptome reveals two novel allergens Der f 37 and Der f 39.</title>
        <authorList>
            <person name="Chen J."/>
            <person name="Cai Z."/>
            <person name="Fan D."/>
            <person name="Hu J."/>
            <person name="Hou Y."/>
            <person name="He Y."/>
            <person name="Zhang Z."/>
            <person name="Zhao Z."/>
            <person name="Gao P."/>
            <person name="Hu W."/>
            <person name="Sun J."/>
            <person name="Li J."/>
            <person name="Ji K."/>
        </authorList>
    </citation>
    <scope>NUCLEOTIDE SEQUENCE</scope>
    <source>
        <strain evidence="12">JKM2019</strain>
    </source>
</reference>
<dbReference type="GO" id="GO:0008270">
    <property type="term" value="F:zinc ion binding"/>
    <property type="evidence" value="ECO:0007669"/>
    <property type="project" value="UniProtKB-KW"/>
</dbReference>
<dbReference type="SUPFAM" id="SSF57716">
    <property type="entry name" value="Glucocorticoid receptor-like (DNA-binding domain)"/>
    <property type="match status" value="1"/>
</dbReference>
<proteinExistence type="predicted"/>
<dbReference type="GO" id="GO:0000978">
    <property type="term" value="F:RNA polymerase II cis-regulatory region sequence-specific DNA binding"/>
    <property type="evidence" value="ECO:0007669"/>
    <property type="project" value="TreeGrafter"/>
</dbReference>
<feature type="compositionally biased region" description="Low complexity" evidence="9">
    <location>
        <begin position="272"/>
        <end position="289"/>
    </location>
</feature>
<feature type="domain" description="NR LBD" evidence="11">
    <location>
        <begin position="413"/>
        <end position="641"/>
    </location>
</feature>
<dbReference type="PRINTS" id="PR00047">
    <property type="entry name" value="STROIDFINGER"/>
</dbReference>
<dbReference type="InterPro" id="IPR050234">
    <property type="entry name" value="Nuclear_hormone_rcpt_NR1"/>
</dbReference>
<gene>
    <name evidence="12" type="ORF">HUG17_10094</name>
</gene>
<evidence type="ECO:0008006" key="13">
    <source>
        <dbReference type="Google" id="ProtNLM"/>
    </source>
</evidence>
<organism evidence="12">
    <name type="scientific">Dermatophagoides farinae</name>
    <name type="common">American house dust mite</name>
    <dbReference type="NCBI Taxonomy" id="6954"/>
    <lineage>
        <taxon>Eukaryota</taxon>
        <taxon>Metazoa</taxon>
        <taxon>Ecdysozoa</taxon>
        <taxon>Arthropoda</taxon>
        <taxon>Chelicerata</taxon>
        <taxon>Arachnida</taxon>
        <taxon>Acari</taxon>
        <taxon>Acariformes</taxon>
        <taxon>Sarcoptiformes</taxon>
        <taxon>Astigmata</taxon>
        <taxon>Psoroptidia</taxon>
        <taxon>Analgoidea</taxon>
        <taxon>Pyroglyphidae</taxon>
        <taxon>Dermatophagoidinae</taxon>
        <taxon>Dermatophagoides</taxon>
    </lineage>
</organism>
<dbReference type="GO" id="GO:0030154">
    <property type="term" value="P:cell differentiation"/>
    <property type="evidence" value="ECO:0007669"/>
    <property type="project" value="TreeGrafter"/>
</dbReference>
<dbReference type="InterPro" id="IPR035500">
    <property type="entry name" value="NHR-like_dom_sf"/>
</dbReference>
<keyword evidence="6" id="KW-0804">Transcription</keyword>
<dbReference type="SMART" id="SM00399">
    <property type="entry name" value="ZnF_C4"/>
    <property type="match status" value="1"/>
</dbReference>
<name>A0A9D4SJ11_DERFA</name>
<evidence type="ECO:0000256" key="3">
    <source>
        <dbReference type="ARBA" id="ARBA00022833"/>
    </source>
</evidence>
<dbReference type="Proteomes" id="UP000828236">
    <property type="component" value="Unassembled WGS sequence"/>
</dbReference>